<keyword evidence="3" id="KW-1185">Reference proteome</keyword>
<dbReference type="Pfam" id="PF13521">
    <property type="entry name" value="AAA_28"/>
    <property type="match status" value="1"/>
</dbReference>
<evidence type="ECO:0000313" key="2">
    <source>
        <dbReference type="EMBL" id="THH18766.1"/>
    </source>
</evidence>
<gene>
    <name evidence="2" type="ORF">EW146_g2264</name>
</gene>
<dbReference type="CDD" id="cd02019">
    <property type="entry name" value="NK"/>
    <property type="match status" value="1"/>
</dbReference>
<evidence type="ECO:0000313" key="3">
    <source>
        <dbReference type="Proteomes" id="UP000310158"/>
    </source>
</evidence>
<organism evidence="2 3">
    <name type="scientific">Bondarzewia mesenterica</name>
    <dbReference type="NCBI Taxonomy" id="1095465"/>
    <lineage>
        <taxon>Eukaryota</taxon>
        <taxon>Fungi</taxon>
        <taxon>Dikarya</taxon>
        <taxon>Basidiomycota</taxon>
        <taxon>Agaricomycotina</taxon>
        <taxon>Agaricomycetes</taxon>
        <taxon>Russulales</taxon>
        <taxon>Bondarzewiaceae</taxon>
        <taxon>Bondarzewia</taxon>
    </lineage>
</organism>
<comment type="caution">
    <text evidence="2">The sequence shown here is derived from an EMBL/GenBank/DDBJ whole genome shotgun (WGS) entry which is preliminary data.</text>
</comment>
<sequence length="142" mass="15108">MMSTAAAQRVSAIYIVGPSSTGKTTLCNALAARLGLSSTVCITEVARTVMRQQGFTRDDVARPEMQKAIMDAQLEHDKGARGAAAGDHGRARHCTGRQVGGGSYCVRGAQQLRPADFYYLAGLSSRLARLSAFNFRSSPPNS</sequence>
<dbReference type="Proteomes" id="UP000310158">
    <property type="component" value="Unassembled WGS sequence"/>
</dbReference>
<evidence type="ECO:0000259" key="1">
    <source>
        <dbReference type="Pfam" id="PF13521"/>
    </source>
</evidence>
<dbReference type="EMBL" id="SGPL01000064">
    <property type="protein sequence ID" value="THH18766.1"/>
    <property type="molecule type" value="Genomic_DNA"/>
</dbReference>
<dbReference type="AlphaFoldDB" id="A0A4S4M137"/>
<name>A0A4S4M137_9AGAM</name>
<accession>A0A4S4M137</accession>
<dbReference type="InterPro" id="IPR038727">
    <property type="entry name" value="NadR/Ttd14_AAA_dom"/>
</dbReference>
<dbReference type="InterPro" id="IPR027417">
    <property type="entry name" value="P-loop_NTPase"/>
</dbReference>
<proteinExistence type="predicted"/>
<dbReference type="OrthoDB" id="6118920at2759"/>
<feature type="domain" description="NadR/Ttd14 AAA" evidence="1">
    <location>
        <begin position="13"/>
        <end position="80"/>
    </location>
</feature>
<dbReference type="Gene3D" id="3.40.50.300">
    <property type="entry name" value="P-loop containing nucleotide triphosphate hydrolases"/>
    <property type="match status" value="1"/>
</dbReference>
<reference evidence="2 3" key="1">
    <citation type="submission" date="2019-02" db="EMBL/GenBank/DDBJ databases">
        <title>Genome sequencing of the rare red list fungi Bondarzewia mesenterica.</title>
        <authorList>
            <person name="Buettner E."/>
            <person name="Kellner H."/>
        </authorList>
    </citation>
    <scope>NUCLEOTIDE SEQUENCE [LARGE SCALE GENOMIC DNA]</scope>
    <source>
        <strain evidence="2 3">DSM 108281</strain>
    </source>
</reference>
<protein>
    <recommendedName>
        <fullName evidence="1">NadR/Ttd14 AAA domain-containing protein</fullName>
    </recommendedName>
</protein>
<dbReference type="SUPFAM" id="SSF52540">
    <property type="entry name" value="P-loop containing nucleoside triphosphate hydrolases"/>
    <property type="match status" value="1"/>
</dbReference>